<dbReference type="Pfam" id="PF20160">
    <property type="entry name" value="C-JID"/>
    <property type="match status" value="1"/>
</dbReference>
<reference evidence="5 6" key="1">
    <citation type="journal article" date="2017" name="Front. Genet.">
        <title>Draft sequencing of the heterozygous diploid genome of Satsuma (Citrus unshiu Marc.) using a hybrid assembly approach.</title>
        <authorList>
            <person name="Shimizu T."/>
            <person name="Tanizawa Y."/>
            <person name="Mochizuki T."/>
            <person name="Nagasaki H."/>
            <person name="Yoshioka T."/>
            <person name="Toyoda A."/>
            <person name="Fujiyama A."/>
            <person name="Kaminuma E."/>
            <person name="Nakamura Y."/>
        </authorList>
    </citation>
    <scope>NUCLEOTIDE SEQUENCE [LARGE SCALE GENOMIC DNA]</scope>
    <source>
        <strain evidence="6">cv. Miyagawa wase</strain>
    </source>
</reference>
<keyword evidence="6" id="KW-1185">Reference proteome</keyword>
<dbReference type="Proteomes" id="UP000236630">
    <property type="component" value="Unassembled WGS sequence"/>
</dbReference>
<gene>
    <name evidence="5" type="ORF">CUMW_233700</name>
</gene>
<evidence type="ECO:0000256" key="3">
    <source>
        <dbReference type="SAM" id="MobiDB-lite"/>
    </source>
</evidence>
<feature type="region of interest" description="Disordered" evidence="3">
    <location>
        <begin position="89"/>
        <end position="117"/>
    </location>
</feature>
<organism evidence="5 6">
    <name type="scientific">Citrus unshiu</name>
    <name type="common">Satsuma mandarin</name>
    <name type="synonym">Citrus nobilis var. unshiu</name>
    <dbReference type="NCBI Taxonomy" id="55188"/>
    <lineage>
        <taxon>Eukaryota</taxon>
        <taxon>Viridiplantae</taxon>
        <taxon>Streptophyta</taxon>
        <taxon>Embryophyta</taxon>
        <taxon>Tracheophyta</taxon>
        <taxon>Spermatophyta</taxon>
        <taxon>Magnoliopsida</taxon>
        <taxon>eudicotyledons</taxon>
        <taxon>Gunneridae</taxon>
        <taxon>Pentapetalae</taxon>
        <taxon>rosids</taxon>
        <taxon>malvids</taxon>
        <taxon>Sapindales</taxon>
        <taxon>Rutaceae</taxon>
        <taxon>Aurantioideae</taxon>
        <taxon>Citrus</taxon>
    </lineage>
</organism>
<evidence type="ECO:0000313" key="6">
    <source>
        <dbReference type="Proteomes" id="UP000236630"/>
    </source>
</evidence>
<keyword evidence="1" id="KW-0433">Leucine-rich repeat</keyword>
<dbReference type="EMBL" id="BDQV01000410">
    <property type="protein sequence ID" value="GAY64448.1"/>
    <property type="molecule type" value="Genomic_DNA"/>
</dbReference>
<accession>A0A2H5QIJ5</accession>
<name>A0A2H5QIJ5_CITUN</name>
<evidence type="ECO:0000256" key="1">
    <source>
        <dbReference type="ARBA" id="ARBA00022614"/>
    </source>
</evidence>
<comment type="caution">
    <text evidence="5">The sequence shown here is derived from an EMBL/GenBank/DDBJ whole genome shotgun (WGS) entry which is preliminary data.</text>
</comment>
<sequence>MSDPSHRLRIVVPGSEIPKWFMYQNEGSSITVTRPSYLYNTNKVEGYAICSVFHVPKHSLWRSNMNESHHNFVGTNMEVATKSKRSLAENGVAAEASGSGCCGDDDEPPRKRFKQLK</sequence>
<feature type="domain" description="C-JID" evidence="4">
    <location>
        <begin position="12"/>
        <end position="72"/>
    </location>
</feature>
<keyword evidence="2" id="KW-0677">Repeat</keyword>
<evidence type="ECO:0000313" key="5">
    <source>
        <dbReference type="EMBL" id="GAY64448.1"/>
    </source>
</evidence>
<evidence type="ECO:0000256" key="2">
    <source>
        <dbReference type="ARBA" id="ARBA00022737"/>
    </source>
</evidence>
<dbReference type="AlphaFoldDB" id="A0A2H5QIJ5"/>
<evidence type="ECO:0000259" key="4">
    <source>
        <dbReference type="Pfam" id="PF20160"/>
    </source>
</evidence>
<proteinExistence type="predicted"/>
<protein>
    <recommendedName>
        <fullName evidence="4">C-JID domain-containing protein</fullName>
    </recommendedName>
</protein>
<dbReference type="InterPro" id="IPR045344">
    <property type="entry name" value="C-JID"/>
</dbReference>